<dbReference type="EMBL" id="BSUN01000001">
    <property type="protein sequence ID" value="GMA35847.1"/>
    <property type="molecule type" value="Genomic_DNA"/>
</dbReference>
<evidence type="ECO:0000313" key="1">
    <source>
        <dbReference type="EMBL" id="GMA35847.1"/>
    </source>
</evidence>
<keyword evidence="2" id="KW-1185">Reference proteome</keyword>
<comment type="caution">
    <text evidence="1">The sequence shown here is derived from an EMBL/GenBank/DDBJ whole genome shotgun (WGS) entry which is preliminary data.</text>
</comment>
<dbReference type="RefSeq" id="WP_284328231.1">
    <property type="nucleotide sequence ID" value="NZ_BSUN01000001.1"/>
</dbReference>
<proteinExistence type="predicted"/>
<dbReference type="Proteomes" id="UP001157125">
    <property type="component" value="Unassembled WGS sequence"/>
</dbReference>
<sequence>MTVVTADVNTDVQVWVEDEAERHPIVGEVVNLAREWGVRRHDELRGAIVERLPGWLADAGADRIVLFNDQSVRGSAIVAARGDVPVVLVQDGTLEFVERVTTPGLGDQNARYGTSDVARICVWGPRGRERVLAAREDLPQPDIRVTGAVLHSANPEARDCLRAPRPGAALR</sequence>
<gene>
    <name evidence="1" type="ORF">GCM10025876_20510</name>
</gene>
<reference evidence="2" key="1">
    <citation type="journal article" date="2019" name="Int. J. Syst. Evol. Microbiol.">
        <title>The Global Catalogue of Microorganisms (GCM) 10K type strain sequencing project: providing services to taxonomists for standard genome sequencing and annotation.</title>
        <authorList>
            <consortium name="The Broad Institute Genomics Platform"/>
            <consortium name="The Broad Institute Genome Sequencing Center for Infectious Disease"/>
            <person name="Wu L."/>
            <person name="Ma J."/>
        </authorList>
    </citation>
    <scope>NUCLEOTIDE SEQUENCE [LARGE SCALE GENOMIC DNA]</scope>
    <source>
        <strain evidence="2">NBRC 112299</strain>
    </source>
</reference>
<organism evidence="1 2">
    <name type="scientific">Demequina litorisediminis</name>
    <dbReference type="NCBI Taxonomy" id="1849022"/>
    <lineage>
        <taxon>Bacteria</taxon>
        <taxon>Bacillati</taxon>
        <taxon>Actinomycetota</taxon>
        <taxon>Actinomycetes</taxon>
        <taxon>Micrococcales</taxon>
        <taxon>Demequinaceae</taxon>
        <taxon>Demequina</taxon>
    </lineage>
</organism>
<evidence type="ECO:0000313" key="2">
    <source>
        <dbReference type="Proteomes" id="UP001157125"/>
    </source>
</evidence>
<name>A0ABQ6IDB7_9MICO</name>
<protein>
    <submittedName>
        <fullName evidence="1">Uncharacterized protein</fullName>
    </submittedName>
</protein>
<accession>A0ABQ6IDB7</accession>